<reference evidence="1" key="1">
    <citation type="journal article" date="2020" name="mSystems">
        <title>Genome- and Community-Level Interaction Insights into Carbon Utilization and Element Cycling Functions of Hydrothermarchaeota in Hydrothermal Sediment.</title>
        <authorList>
            <person name="Zhou Z."/>
            <person name="Liu Y."/>
            <person name="Xu W."/>
            <person name="Pan J."/>
            <person name="Luo Z.H."/>
            <person name="Li M."/>
        </authorList>
    </citation>
    <scope>NUCLEOTIDE SEQUENCE [LARGE SCALE GENOMIC DNA]</scope>
    <source>
        <strain evidence="1">SpSt-1</strain>
    </source>
</reference>
<dbReference type="SUPFAM" id="SSF50475">
    <property type="entry name" value="FMN-binding split barrel"/>
    <property type="match status" value="1"/>
</dbReference>
<gene>
    <name evidence="1" type="ORF">ENL47_10445</name>
</gene>
<sequence>MEINQQKLSKLGFTEDTFTETVTFFLINDDKKYVMALGIKRRNSYLYARIFRGSKIYSVIVDNKNLKLLCRVCISRDPLAFYYSIFRKNILLKCYNELRCIKRFCDAYIDAILDNLKIKDEAIEIFLKPIDIKILKRYPKGFNRASAAIIEALIYYTKMPFVNEDEKKRALLKIDMCRETVYRSSENPIYRKIIDEIIKRVPRINIKQ</sequence>
<accession>A0A7C5UW37</accession>
<organism evidence="1">
    <name type="scientific">Ignisphaera aggregans</name>
    <dbReference type="NCBI Taxonomy" id="334771"/>
    <lineage>
        <taxon>Archaea</taxon>
        <taxon>Thermoproteota</taxon>
        <taxon>Thermoprotei</taxon>
        <taxon>Desulfurococcales</taxon>
        <taxon>Desulfurococcaceae</taxon>
        <taxon>Ignisphaera</taxon>
    </lineage>
</organism>
<dbReference type="Gene3D" id="1.20.58.290">
    <property type="entry name" value="Hypothetical membrane protein ta0354_69_121"/>
    <property type="match status" value="1"/>
</dbReference>
<proteinExistence type="predicted"/>
<dbReference type="AlphaFoldDB" id="A0A7C5UW37"/>
<dbReference type="EMBL" id="DRUB01000211">
    <property type="protein sequence ID" value="HHR97188.1"/>
    <property type="molecule type" value="Genomic_DNA"/>
</dbReference>
<protein>
    <submittedName>
        <fullName evidence="1">DUF447 family protein</fullName>
    </submittedName>
</protein>
<dbReference type="InterPro" id="IPR012349">
    <property type="entry name" value="Split_barrel_FMN-bd"/>
</dbReference>
<dbReference type="Gene3D" id="2.30.110.10">
    <property type="entry name" value="Electron Transport, Fmn-binding Protein, Chain A"/>
    <property type="match status" value="1"/>
</dbReference>
<comment type="caution">
    <text evidence="1">The sequence shown here is derived from an EMBL/GenBank/DDBJ whole genome shotgun (WGS) entry which is preliminary data.</text>
</comment>
<evidence type="ECO:0000313" key="1">
    <source>
        <dbReference type="EMBL" id="HHR97188.1"/>
    </source>
</evidence>
<name>A0A7C5UW37_9CREN</name>